<evidence type="ECO:0000256" key="2">
    <source>
        <dbReference type="ARBA" id="ARBA00022741"/>
    </source>
</evidence>
<dbReference type="EMBL" id="DQWS01000234">
    <property type="protein sequence ID" value="HDD53661.1"/>
    <property type="molecule type" value="Genomic_DNA"/>
</dbReference>
<dbReference type="Pfam" id="PF13549">
    <property type="entry name" value="ATP-grasp_5"/>
    <property type="match status" value="1"/>
</dbReference>
<dbReference type="SUPFAM" id="SSF56059">
    <property type="entry name" value="Glutathione synthetase ATP-binding domain-like"/>
    <property type="match status" value="1"/>
</dbReference>
<dbReference type="Proteomes" id="UP000885690">
    <property type="component" value="Unassembled WGS sequence"/>
</dbReference>
<accession>A0A7C0U7E5</accession>
<comment type="caution">
    <text evidence="6">The sequence shown here is derived from an EMBL/GenBank/DDBJ whole genome shotgun (WGS) entry which is preliminary data.</text>
</comment>
<proteinExistence type="predicted"/>
<feature type="domain" description="ATP-grasp" evidence="5">
    <location>
        <begin position="10"/>
        <end position="61"/>
    </location>
</feature>
<dbReference type="InterPro" id="IPR013815">
    <property type="entry name" value="ATP_grasp_subdomain_1"/>
</dbReference>
<dbReference type="PROSITE" id="PS50975">
    <property type="entry name" value="ATP_GRASP"/>
    <property type="match status" value="1"/>
</dbReference>
<keyword evidence="1" id="KW-0436">Ligase</keyword>
<evidence type="ECO:0000256" key="4">
    <source>
        <dbReference type="PROSITE-ProRule" id="PRU00409"/>
    </source>
</evidence>
<keyword evidence="3 4" id="KW-0067">ATP-binding</keyword>
<dbReference type="AlphaFoldDB" id="A0A7C0U7E5"/>
<dbReference type="GO" id="GO:0005524">
    <property type="term" value="F:ATP binding"/>
    <property type="evidence" value="ECO:0007669"/>
    <property type="project" value="UniProtKB-UniRule"/>
</dbReference>
<dbReference type="GO" id="GO:0046872">
    <property type="term" value="F:metal ion binding"/>
    <property type="evidence" value="ECO:0007669"/>
    <property type="project" value="InterPro"/>
</dbReference>
<evidence type="ECO:0000256" key="3">
    <source>
        <dbReference type="ARBA" id="ARBA00022840"/>
    </source>
</evidence>
<sequence>MAYLGEVEAKALLAQEGLPVNPTFEVRDLDEALEKADFLSYPVVLKVSSGKIVHKSDVGGVVLGISSAQELEGAFRSLEKKMKALDPQASFSIQPHIYSGLELVVGITTDPSFGRVIMFGLGGIWVEVLKDVSFRLVPIEEKDALEMIEGLKGKRLLEGFRGVPPVDKEALARFLFQVSSMAQARNIGEMDLNPVMVTKDGPVIVDARVVIDGRD</sequence>
<name>A0A7C0U7E5_9BACT</name>
<dbReference type="Gene3D" id="3.30.1490.20">
    <property type="entry name" value="ATP-grasp fold, A domain"/>
    <property type="match status" value="1"/>
</dbReference>
<protein>
    <submittedName>
        <fullName evidence="6">Acetyl-CoA synthetase</fullName>
    </submittedName>
</protein>
<evidence type="ECO:0000259" key="5">
    <source>
        <dbReference type="PROSITE" id="PS50975"/>
    </source>
</evidence>
<dbReference type="PANTHER" id="PTHR43334">
    <property type="entry name" value="ACETATE--COA LIGASE [ADP-FORMING]"/>
    <property type="match status" value="1"/>
</dbReference>
<dbReference type="PANTHER" id="PTHR43334:SF1">
    <property type="entry name" value="3-HYDROXYPROPIONATE--COA LIGASE [ADP-FORMING]"/>
    <property type="match status" value="1"/>
</dbReference>
<dbReference type="GO" id="GO:0016874">
    <property type="term" value="F:ligase activity"/>
    <property type="evidence" value="ECO:0007669"/>
    <property type="project" value="UniProtKB-KW"/>
</dbReference>
<reference evidence="6" key="1">
    <citation type="journal article" date="2020" name="mSystems">
        <title>Genome- and Community-Level Interaction Insights into Carbon Utilization and Element Cycling Functions of Hydrothermarchaeota in Hydrothermal Sediment.</title>
        <authorList>
            <person name="Zhou Z."/>
            <person name="Liu Y."/>
            <person name="Xu W."/>
            <person name="Pan J."/>
            <person name="Luo Z.H."/>
            <person name="Li M."/>
        </authorList>
    </citation>
    <scope>NUCLEOTIDE SEQUENCE [LARGE SCALE GENOMIC DNA]</scope>
    <source>
        <strain evidence="6">HyVt-115</strain>
    </source>
</reference>
<dbReference type="InterPro" id="IPR011761">
    <property type="entry name" value="ATP-grasp"/>
</dbReference>
<gene>
    <name evidence="6" type="ORF">ENF32_06320</name>
</gene>
<keyword evidence="2 4" id="KW-0547">Nucleotide-binding</keyword>
<evidence type="ECO:0000313" key="6">
    <source>
        <dbReference type="EMBL" id="HDD53661.1"/>
    </source>
</evidence>
<evidence type="ECO:0000256" key="1">
    <source>
        <dbReference type="ARBA" id="ARBA00022598"/>
    </source>
</evidence>
<dbReference type="InterPro" id="IPR051538">
    <property type="entry name" value="Acyl-CoA_Synth/Transferase"/>
</dbReference>
<dbReference type="Gene3D" id="3.30.470.20">
    <property type="entry name" value="ATP-grasp fold, B domain"/>
    <property type="match status" value="1"/>
</dbReference>
<organism evidence="6">
    <name type="scientific">Thermosulfidibacter takaii</name>
    <dbReference type="NCBI Taxonomy" id="412593"/>
    <lineage>
        <taxon>Bacteria</taxon>
        <taxon>Pseudomonadati</taxon>
        <taxon>Thermosulfidibacterota</taxon>
        <taxon>Thermosulfidibacteria</taxon>
        <taxon>Thermosulfidibacterales</taxon>
        <taxon>Thermosulfidibacteraceae</taxon>
    </lineage>
</organism>